<dbReference type="Proteomes" id="UP000663844">
    <property type="component" value="Unassembled WGS sequence"/>
</dbReference>
<sequence length="62" mass="6691">MALNDQTILVKVSVALTMIMFVGGLINSILSILTFKNKDLRQVGCGIYLLASSITSFLTISL</sequence>
<evidence type="ECO:0000313" key="3">
    <source>
        <dbReference type="Proteomes" id="UP000663844"/>
    </source>
</evidence>
<reference evidence="2" key="1">
    <citation type="submission" date="2021-02" db="EMBL/GenBank/DDBJ databases">
        <authorList>
            <person name="Nowell W R."/>
        </authorList>
    </citation>
    <scope>NUCLEOTIDE SEQUENCE</scope>
</reference>
<keyword evidence="1" id="KW-0472">Membrane</keyword>
<dbReference type="EMBL" id="CAJOAZ010023525">
    <property type="protein sequence ID" value="CAF4376287.1"/>
    <property type="molecule type" value="Genomic_DNA"/>
</dbReference>
<keyword evidence="1" id="KW-0812">Transmembrane</keyword>
<evidence type="ECO:0000256" key="1">
    <source>
        <dbReference type="SAM" id="Phobius"/>
    </source>
</evidence>
<name>A0A820MQN5_9BILA</name>
<gene>
    <name evidence="2" type="ORF">OXD698_LOCUS50121</name>
</gene>
<feature type="non-terminal residue" evidence="2">
    <location>
        <position position="62"/>
    </location>
</feature>
<dbReference type="AlphaFoldDB" id="A0A820MQN5"/>
<comment type="caution">
    <text evidence="2">The sequence shown here is derived from an EMBL/GenBank/DDBJ whole genome shotgun (WGS) entry which is preliminary data.</text>
</comment>
<evidence type="ECO:0000313" key="2">
    <source>
        <dbReference type="EMBL" id="CAF4376287.1"/>
    </source>
</evidence>
<keyword evidence="1" id="KW-1133">Transmembrane helix</keyword>
<feature type="transmembrane region" description="Helical" evidence="1">
    <location>
        <begin position="12"/>
        <end position="33"/>
    </location>
</feature>
<accession>A0A820MQN5</accession>
<organism evidence="2 3">
    <name type="scientific">Adineta steineri</name>
    <dbReference type="NCBI Taxonomy" id="433720"/>
    <lineage>
        <taxon>Eukaryota</taxon>
        <taxon>Metazoa</taxon>
        <taxon>Spiralia</taxon>
        <taxon>Gnathifera</taxon>
        <taxon>Rotifera</taxon>
        <taxon>Eurotatoria</taxon>
        <taxon>Bdelloidea</taxon>
        <taxon>Adinetida</taxon>
        <taxon>Adinetidae</taxon>
        <taxon>Adineta</taxon>
    </lineage>
</organism>
<protein>
    <submittedName>
        <fullName evidence="2">Uncharacterized protein</fullName>
    </submittedName>
</protein>
<proteinExistence type="predicted"/>